<comment type="caution">
    <text evidence="1">The sequence shown here is derived from an EMBL/GenBank/DDBJ whole genome shotgun (WGS) entry which is preliminary data.</text>
</comment>
<dbReference type="AlphaFoldDB" id="A0A9Q9UAL7"/>
<reference evidence="1" key="1">
    <citation type="submission" date="2019-05" db="EMBL/GenBank/DDBJ databases">
        <authorList>
            <person name="Piombo E."/>
        </authorList>
    </citation>
    <scope>NUCLEOTIDE SEQUENCE</scope>
    <source>
        <strain evidence="1">C2S</strain>
    </source>
</reference>
<accession>A0A9Q9UAL7</accession>
<protein>
    <submittedName>
        <fullName evidence="1">Uncharacterized protein</fullName>
    </submittedName>
</protein>
<sequence>MGLLEWLQQPRSAVSTLAVLQKLLVLRRYCDKKVMHGWQGVGAGTTQVELPDHG</sequence>
<dbReference type="Proteomes" id="UP000760494">
    <property type="component" value="Unassembled WGS sequence"/>
</dbReference>
<evidence type="ECO:0000313" key="2">
    <source>
        <dbReference type="Proteomes" id="UP000760494"/>
    </source>
</evidence>
<dbReference type="EMBL" id="CABFJX010000312">
    <property type="protein sequence ID" value="VTT70887.1"/>
    <property type="molecule type" value="Genomic_DNA"/>
</dbReference>
<feature type="non-terminal residue" evidence="1">
    <location>
        <position position="1"/>
    </location>
</feature>
<organism evidence="1 2">
    <name type="scientific">Fusarium fujikuroi</name>
    <name type="common">Bakanae and foot rot disease fungus</name>
    <name type="synonym">Gibberella fujikuroi</name>
    <dbReference type="NCBI Taxonomy" id="5127"/>
    <lineage>
        <taxon>Eukaryota</taxon>
        <taxon>Fungi</taxon>
        <taxon>Dikarya</taxon>
        <taxon>Ascomycota</taxon>
        <taxon>Pezizomycotina</taxon>
        <taxon>Sordariomycetes</taxon>
        <taxon>Hypocreomycetidae</taxon>
        <taxon>Hypocreales</taxon>
        <taxon>Nectriaceae</taxon>
        <taxon>Fusarium</taxon>
        <taxon>Fusarium fujikuroi species complex</taxon>
    </lineage>
</organism>
<name>A0A9Q9UAL7_FUSFU</name>
<proteinExistence type="predicted"/>
<gene>
    <name evidence="1" type="ORF">C2S_8163</name>
</gene>
<evidence type="ECO:0000313" key="1">
    <source>
        <dbReference type="EMBL" id="VTT70887.1"/>
    </source>
</evidence>